<dbReference type="Pfam" id="PF24621">
    <property type="entry name" value="DHQS_C"/>
    <property type="match status" value="1"/>
</dbReference>
<comment type="cofactor">
    <cofactor evidence="1">
        <name>NAD(+)</name>
        <dbReference type="ChEBI" id="CHEBI:57540"/>
    </cofactor>
</comment>
<dbReference type="EMBL" id="FOME01000004">
    <property type="protein sequence ID" value="SFD36852.1"/>
    <property type="molecule type" value="Genomic_DNA"/>
</dbReference>
<keyword evidence="11" id="KW-1185">Reference proteome</keyword>
<dbReference type="Proteomes" id="UP000199690">
    <property type="component" value="Unassembled WGS sequence"/>
</dbReference>
<dbReference type="PANTHER" id="PTHR43622:SF1">
    <property type="entry name" value="3-DEHYDROQUINATE SYNTHASE"/>
    <property type="match status" value="1"/>
</dbReference>
<dbReference type="InterPro" id="IPR030960">
    <property type="entry name" value="DHQS/DOIS_N"/>
</dbReference>
<dbReference type="SMR" id="A0A1H6E3X4"/>
<gene>
    <name evidence="9" type="ORF">SAMN02982929_05534</name>
    <name evidence="10" type="ORF">SAMN05216506_10463</name>
</gene>
<evidence type="ECO:0000256" key="5">
    <source>
        <dbReference type="ARBA" id="ARBA00023239"/>
    </source>
</evidence>
<name>A0A1H6E3X4_9PSEU</name>
<evidence type="ECO:0000256" key="1">
    <source>
        <dbReference type="ARBA" id="ARBA00001911"/>
    </source>
</evidence>
<proteinExistence type="predicted"/>
<dbReference type="InterPro" id="IPR030963">
    <property type="entry name" value="DHQ_synth_fam"/>
</dbReference>
<keyword evidence="3" id="KW-0479">Metal-binding</keyword>
<dbReference type="PANTHER" id="PTHR43622">
    <property type="entry name" value="3-DEHYDROQUINATE SYNTHASE"/>
    <property type="match status" value="1"/>
</dbReference>
<evidence type="ECO:0000256" key="2">
    <source>
        <dbReference type="ARBA" id="ARBA00001941"/>
    </source>
</evidence>
<dbReference type="Pfam" id="PF01761">
    <property type="entry name" value="DHQ_synthase"/>
    <property type="match status" value="1"/>
</dbReference>
<dbReference type="EMBL" id="FNVB01000009">
    <property type="protein sequence ID" value="SEG92342.1"/>
    <property type="molecule type" value="Genomic_DNA"/>
</dbReference>
<dbReference type="InterPro" id="IPR056179">
    <property type="entry name" value="DHQS_C"/>
</dbReference>
<dbReference type="GO" id="GO:0003856">
    <property type="term" value="F:3-dehydroquinate synthase activity"/>
    <property type="evidence" value="ECO:0007669"/>
    <property type="project" value="TreeGrafter"/>
</dbReference>
<dbReference type="SUPFAM" id="SSF56796">
    <property type="entry name" value="Dehydroquinate synthase-like"/>
    <property type="match status" value="1"/>
</dbReference>
<sequence>MAASDSSTRDTDHLWQSRLVRIGEAEYPYHYGVDCLDEIGQALSTMDADRFVVVTDDTVLALHGEALLSRLRPLGPVEVYSGPPGESLKSPSNLTECAEFCLAKGATRRTVIVAFGGGVPGNLAGLVAALLFRGIRLVHVPTTTVAAMDSTLSIKQAINSSLGKNHLGTYHSPDAVFTDVRLLATLPERELRSGLCEAAKNCLAIRPEAMTHLRAVVDEDRLSDTDSMLWLLEESIAAKMEVTAEDTEERRRGLVLEYGHTVGHAVELADHRRRGSEGLSHGAAIAFGMVVAAHLSRRLGWLTDADVALHEETAAALGAPTRTPEWLSISEIMTVVRDDNKRGYLPPSPGSLPLVLLRQLGVPAGAPDLPLVMVRLDEVESVLHELMSAPAALRTTPAVVR</sequence>
<accession>A0A1H6E3X4</accession>
<keyword evidence="5" id="KW-0456">Lyase</keyword>
<evidence type="ECO:0000259" key="8">
    <source>
        <dbReference type="Pfam" id="PF24621"/>
    </source>
</evidence>
<dbReference type="Proteomes" id="UP000236729">
    <property type="component" value="Unassembled WGS sequence"/>
</dbReference>
<feature type="domain" description="3-dehydroquinate synthase C-terminal" evidence="8">
    <location>
        <begin position="194"/>
        <end position="341"/>
    </location>
</feature>
<dbReference type="Gene3D" id="1.20.1090.10">
    <property type="entry name" value="Dehydroquinate synthase-like - alpha domain"/>
    <property type="match status" value="1"/>
</dbReference>
<comment type="cofactor">
    <cofactor evidence="2">
        <name>Co(2+)</name>
        <dbReference type="ChEBI" id="CHEBI:48828"/>
    </cofactor>
</comment>
<dbReference type="PIRSF" id="PIRSF001455">
    <property type="entry name" value="DHQ_synth"/>
    <property type="match status" value="1"/>
</dbReference>
<protein>
    <submittedName>
        <fullName evidence="9">3-dehydroquinate synthase</fullName>
    </submittedName>
</protein>
<evidence type="ECO:0000259" key="7">
    <source>
        <dbReference type="Pfam" id="PF01761"/>
    </source>
</evidence>
<evidence type="ECO:0000256" key="6">
    <source>
        <dbReference type="ARBA" id="ARBA00023285"/>
    </source>
</evidence>
<dbReference type="AlphaFoldDB" id="A0A1H6E3X4"/>
<dbReference type="InterPro" id="IPR050071">
    <property type="entry name" value="Dehydroquinate_synthase"/>
</dbReference>
<dbReference type="Gene3D" id="3.40.50.1970">
    <property type="match status" value="1"/>
</dbReference>
<reference evidence="9" key="1">
    <citation type="submission" date="2016-10" db="EMBL/GenBank/DDBJ databases">
        <authorList>
            <person name="de Groot N.N."/>
        </authorList>
    </citation>
    <scope>NUCLEOTIDE SEQUENCE [LARGE SCALE GENOMIC DNA]</scope>
    <source>
        <strain evidence="9">ATCC 20501</strain>
    </source>
</reference>
<dbReference type="GO" id="GO:0009073">
    <property type="term" value="P:aromatic amino acid family biosynthetic process"/>
    <property type="evidence" value="ECO:0007669"/>
    <property type="project" value="InterPro"/>
</dbReference>
<keyword evidence="4" id="KW-0520">NAD</keyword>
<feature type="domain" description="3-dehydroquinate synthase N-terminal" evidence="7">
    <location>
        <begin position="83"/>
        <end position="192"/>
    </location>
</feature>
<accession>A0A1I1RRZ0</accession>
<evidence type="ECO:0000256" key="3">
    <source>
        <dbReference type="ARBA" id="ARBA00022723"/>
    </source>
</evidence>
<evidence type="ECO:0000313" key="10">
    <source>
        <dbReference type="EMBL" id="SFD36852.1"/>
    </source>
</evidence>
<dbReference type="CDD" id="cd08197">
    <property type="entry name" value="DOIS"/>
    <property type="match status" value="1"/>
</dbReference>
<evidence type="ECO:0000313" key="11">
    <source>
        <dbReference type="Proteomes" id="UP000199690"/>
    </source>
</evidence>
<reference evidence="11 12" key="2">
    <citation type="submission" date="2016-10" db="EMBL/GenBank/DDBJ databases">
        <authorList>
            <person name="Varghese N."/>
            <person name="Submissions S."/>
        </authorList>
    </citation>
    <scope>NUCLEOTIDE SEQUENCE [LARGE SCALE GENOMIC DNA]</scope>
    <source>
        <strain evidence="12">ATCC 20501</strain>
        <strain evidence="10 11">CGMCC 4.3529</strain>
    </source>
</reference>
<dbReference type="RefSeq" id="WP_093351380.1">
    <property type="nucleotide sequence ID" value="NZ_FNVB01000009.1"/>
</dbReference>
<evidence type="ECO:0000256" key="4">
    <source>
        <dbReference type="ARBA" id="ARBA00023027"/>
    </source>
</evidence>
<dbReference type="GO" id="GO:0046872">
    <property type="term" value="F:metal ion binding"/>
    <property type="evidence" value="ECO:0007669"/>
    <property type="project" value="UniProtKB-KW"/>
</dbReference>
<evidence type="ECO:0000313" key="12">
    <source>
        <dbReference type="Proteomes" id="UP000236729"/>
    </source>
</evidence>
<keyword evidence="6" id="KW-0170">Cobalt</keyword>
<evidence type="ECO:0000313" key="9">
    <source>
        <dbReference type="EMBL" id="SEG92342.1"/>
    </source>
</evidence>
<organism evidence="9 12">
    <name type="scientific">Saccharopolyspora kobensis</name>
    <dbReference type="NCBI Taxonomy" id="146035"/>
    <lineage>
        <taxon>Bacteria</taxon>
        <taxon>Bacillati</taxon>
        <taxon>Actinomycetota</taxon>
        <taxon>Actinomycetes</taxon>
        <taxon>Pseudonocardiales</taxon>
        <taxon>Pseudonocardiaceae</taxon>
        <taxon>Saccharopolyspora</taxon>
    </lineage>
</organism>